<dbReference type="EMBL" id="JAAIVB010000066">
    <property type="protein sequence ID" value="NEX63136.1"/>
    <property type="molecule type" value="Genomic_DNA"/>
</dbReference>
<accession>A0A6B3SW39</accession>
<evidence type="ECO:0000313" key="2">
    <source>
        <dbReference type="Proteomes" id="UP000482155"/>
    </source>
</evidence>
<keyword evidence="2" id="KW-1185">Reference proteome</keyword>
<protein>
    <recommendedName>
        <fullName evidence="3">DUF4304 domain-containing protein</fullName>
    </recommendedName>
</protein>
<sequence length="160" mass="18464">MSVKYLGNELWEGVAARLQRHGYKKKGAVLVRQSGTLEERFHIEGSRWNSGVEPYLFRLGISMRLIDLSLPVRIEGVLLTDHTEVKKWGHSSGRQRCVDPDAPEWFAVTKEGLDQMIMSLTEQITRVSDVLRECEPIVREVAIQGEYIPLWRAIERSRQF</sequence>
<name>A0A6B3SW39_9BURK</name>
<comment type="caution">
    <text evidence="1">The sequence shown here is derived from an EMBL/GenBank/DDBJ whole genome shotgun (WGS) entry which is preliminary data.</text>
</comment>
<dbReference type="Proteomes" id="UP000482155">
    <property type="component" value="Unassembled WGS sequence"/>
</dbReference>
<gene>
    <name evidence="1" type="ORF">G3574_18790</name>
</gene>
<reference evidence="1 2" key="1">
    <citation type="submission" date="2020-02" db="EMBL/GenBank/DDBJ databases">
        <authorList>
            <person name="Kim M.K."/>
        </authorList>
    </citation>
    <scope>NUCLEOTIDE SEQUENCE [LARGE SCALE GENOMIC DNA]</scope>
    <source>
        <strain evidence="1 2">17J57-3</strain>
    </source>
</reference>
<proteinExistence type="predicted"/>
<evidence type="ECO:0000313" key="1">
    <source>
        <dbReference type="EMBL" id="NEX63136.1"/>
    </source>
</evidence>
<dbReference type="AlphaFoldDB" id="A0A6B3SW39"/>
<evidence type="ECO:0008006" key="3">
    <source>
        <dbReference type="Google" id="ProtNLM"/>
    </source>
</evidence>
<organism evidence="1 2">
    <name type="scientific">Noviherbaspirillum galbum</name>
    <dbReference type="NCBI Taxonomy" id="2709383"/>
    <lineage>
        <taxon>Bacteria</taxon>
        <taxon>Pseudomonadati</taxon>
        <taxon>Pseudomonadota</taxon>
        <taxon>Betaproteobacteria</taxon>
        <taxon>Burkholderiales</taxon>
        <taxon>Oxalobacteraceae</taxon>
        <taxon>Noviherbaspirillum</taxon>
    </lineage>
</organism>
<dbReference type="RefSeq" id="WP_163966626.1">
    <property type="nucleotide sequence ID" value="NZ_JAAIVB010000066.1"/>
</dbReference>